<dbReference type="Proteomes" id="UP001341259">
    <property type="component" value="Chromosome"/>
</dbReference>
<evidence type="ECO:0000256" key="5">
    <source>
        <dbReference type="ARBA" id="ARBA00022989"/>
    </source>
</evidence>
<evidence type="ECO:0000256" key="6">
    <source>
        <dbReference type="ARBA" id="ARBA00023015"/>
    </source>
</evidence>
<evidence type="ECO:0000256" key="7">
    <source>
        <dbReference type="ARBA" id="ARBA00023136"/>
    </source>
</evidence>
<reference evidence="14 15" key="1">
    <citation type="submission" date="2022-10" db="EMBL/GenBank/DDBJ databases">
        <title>The complete genomes of actinobacterial strains from the NBC collection.</title>
        <authorList>
            <person name="Joergensen T.S."/>
            <person name="Alvarez Arevalo M."/>
            <person name="Sterndorff E.B."/>
            <person name="Faurdal D."/>
            <person name="Vuksanovic O."/>
            <person name="Mourched A.-S."/>
            <person name="Charusanti P."/>
            <person name="Shaw S."/>
            <person name="Blin K."/>
            <person name="Weber T."/>
        </authorList>
    </citation>
    <scope>NUCLEOTIDE SEQUENCE [LARGE SCALE GENOMIC DNA]</scope>
    <source>
        <strain evidence="14 15">NBC_00456</strain>
    </source>
</reference>
<evidence type="ECO:0000256" key="3">
    <source>
        <dbReference type="ARBA" id="ARBA00022475"/>
    </source>
</evidence>
<dbReference type="InterPro" id="IPR027383">
    <property type="entry name" value="Znf_put"/>
</dbReference>
<evidence type="ECO:0000259" key="13">
    <source>
        <dbReference type="Pfam" id="PF13490"/>
    </source>
</evidence>
<dbReference type="PANTHER" id="PTHR37461">
    <property type="entry name" value="ANTI-SIGMA-K FACTOR RSKA"/>
    <property type="match status" value="1"/>
</dbReference>
<evidence type="ECO:0000256" key="4">
    <source>
        <dbReference type="ARBA" id="ARBA00022692"/>
    </source>
</evidence>
<keyword evidence="15" id="KW-1185">Reference proteome</keyword>
<evidence type="ECO:0000256" key="10">
    <source>
        <dbReference type="ARBA" id="ARBA00030803"/>
    </source>
</evidence>
<feature type="domain" description="Anti-sigma K factor RskA C-terminal" evidence="12">
    <location>
        <begin position="101"/>
        <end position="240"/>
    </location>
</feature>
<dbReference type="InterPro" id="IPR051474">
    <property type="entry name" value="Anti-sigma-K/W_factor"/>
</dbReference>
<evidence type="ECO:0000256" key="11">
    <source>
        <dbReference type="SAM" id="Phobius"/>
    </source>
</evidence>
<evidence type="ECO:0000256" key="2">
    <source>
        <dbReference type="ARBA" id="ARBA00004236"/>
    </source>
</evidence>
<keyword evidence="3" id="KW-1003">Cell membrane</keyword>
<protein>
    <recommendedName>
        <fullName evidence="10">Regulator of SigK</fullName>
    </recommendedName>
    <alternativeName>
        <fullName evidence="9">Sigma-K anti-sigma factor RskA</fullName>
    </alternativeName>
</protein>
<proteinExistence type="predicted"/>
<keyword evidence="7 11" id="KW-0472">Membrane</keyword>
<dbReference type="InterPro" id="IPR041916">
    <property type="entry name" value="Anti_sigma_zinc_sf"/>
</dbReference>
<dbReference type="Pfam" id="PF10099">
    <property type="entry name" value="RskA_C"/>
    <property type="match status" value="1"/>
</dbReference>
<dbReference type="InterPro" id="IPR018764">
    <property type="entry name" value="RskA_C"/>
</dbReference>
<keyword evidence="6" id="KW-0805">Transcription regulation</keyword>
<sequence>MNLTDDPHLDAGAYVLHALPADEEAAFEKHLAGCAPCRAEVDQLSGAAVEMGAAETSTPSAEMRRRVLDRIAAVPQDRSVAAESRRRRRRQRGLRLALAASLAAAAALGGIAWWQSSEADTAREQSAEEHAEYRQLADVVTAPDATISTEELAHGGTASVVASRAEGQSAFIASGLPRLTDDLIYQLWYARPGEFRPAGLVSGAGGRQVHVLDGRLGGATFVCVTVEPAGGSRQPTTDPVGVISVPA</sequence>
<feature type="transmembrane region" description="Helical" evidence="11">
    <location>
        <begin position="94"/>
        <end position="114"/>
    </location>
</feature>
<dbReference type="EMBL" id="CP107906">
    <property type="protein sequence ID" value="WUG94332.1"/>
    <property type="molecule type" value="Genomic_DNA"/>
</dbReference>
<accession>A0ABZ1NSS0</accession>
<keyword evidence="5 11" id="KW-1133">Transmembrane helix</keyword>
<evidence type="ECO:0000313" key="15">
    <source>
        <dbReference type="Proteomes" id="UP001341259"/>
    </source>
</evidence>
<evidence type="ECO:0000313" key="14">
    <source>
        <dbReference type="EMBL" id="WUG94332.1"/>
    </source>
</evidence>
<gene>
    <name evidence="14" type="ORF">OHB29_15440</name>
</gene>
<comment type="subcellular location">
    <subcellularLocation>
        <location evidence="2">Cell membrane</location>
    </subcellularLocation>
    <subcellularLocation>
        <location evidence="1">Membrane</location>
        <topology evidence="1">Single-pass membrane protein</topology>
    </subcellularLocation>
</comment>
<dbReference type="PANTHER" id="PTHR37461:SF1">
    <property type="entry name" value="ANTI-SIGMA-K FACTOR RSKA"/>
    <property type="match status" value="1"/>
</dbReference>
<dbReference type="Gene3D" id="1.10.10.1320">
    <property type="entry name" value="Anti-sigma factor, zinc-finger domain"/>
    <property type="match status" value="1"/>
</dbReference>
<evidence type="ECO:0000259" key="12">
    <source>
        <dbReference type="Pfam" id="PF10099"/>
    </source>
</evidence>
<dbReference type="Pfam" id="PF13490">
    <property type="entry name" value="zf-HC2"/>
    <property type="match status" value="1"/>
</dbReference>
<evidence type="ECO:0000256" key="8">
    <source>
        <dbReference type="ARBA" id="ARBA00023163"/>
    </source>
</evidence>
<organism evidence="14 15">
    <name type="scientific">Streptomyces violaceus</name>
    <name type="common">Streptomyces venezuelae</name>
    <dbReference type="NCBI Taxonomy" id="1936"/>
    <lineage>
        <taxon>Bacteria</taxon>
        <taxon>Bacillati</taxon>
        <taxon>Actinomycetota</taxon>
        <taxon>Actinomycetes</taxon>
        <taxon>Kitasatosporales</taxon>
        <taxon>Streptomycetaceae</taxon>
        <taxon>Streptomyces</taxon>
    </lineage>
</organism>
<dbReference type="RefSeq" id="WP_328338765.1">
    <property type="nucleotide sequence ID" value="NZ_CP107906.1"/>
</dbReference>
<evidence type="ECO:0000256" key="1">
    <source>
        <dbReference type="ARBA" id="ARBA00004167"/>
    </source>
</evidence>
<feature type="domain" description="Putative zinc-finger" evidence="13">
    <location>
        <begin position="12"/>
        <end position="38"/>
    </location>
</feature>
<keyword evidence="8" id="KW-0804">Transcription</keyword>
<name>A0ABZ1NSS0_STRVL</name>
<evidence type="ECO:0000256" key="9">
    <source>
        <dbReference type="ARBA" id="ARBA00029829"/>
    </source>
</evidence>
<keyword evidence="4 11" id="KW-0812">Transmembrane</keyword>